<gene>
    <name evidence="1" type="ORF">H2136_20615</name>
</gene>
<dbReference type="EMBL" id="JACLAN010000014">
    <property type="protein sequence ID" value="MBC8674346.1"/>
    <property type="molecule type" value="Genomic_DNA"/>
</dbReference>
<sequence>MSEKEITSVSKNFEIAFLETVNDVQDDDVDEHNTGPSSFLVERGVQVTVFMIIFMNKRREIFIGKEQKPGLGRVFFIS</sequence>
<evidence type="ECO:0000313" key="1">
    <source>
        <dbReference type="EMBL" id="MBC8674346.1"/>
    </source>
</evidence>
<organism evidence="1">
    <name type="scientific">Aeromonas hydrophila</name>
    <dbReference type="NCBI Taxonomy" id="644"/>
    <lineage>
        <taxon>Bacteria</taxon>
        <taxon>Pseudomonadati</taxon>
        <taxon>Pseudomonadota</taxon>
        <taxon>Gammaproteobacteria</taxon>
        <taxon>Aeromonadales</taxon>
        <taxon>Aeromonadaceae</taxon>
        <taxon>Aeromonas</taxon>
    </lineage>
</organism>
<accession>A0A926IZ67</accession>
<name>A0A926IZ67_AERHY</name>
<dbReference type="AlphaFoldDB" id="A0A926IZ67"/>
<comment type="caution">
    <text evidence="1">The sequence shown here is derived from an EMBL/GenBank/DDBJ whole genome shotgun (WGS) entry which is preliminary data.</text>
</comment>
<protein>
    <submittedName>
        <fullName evidence="1">Uncharacterized protein</fullName>
    </submittedName>
</protein>
<reference evidence="1" key="1">
    <citation type="submission" date="2020-07" db="EMBL/GenBank/DDBJ databases">
        <title>Carbapenem Resistant Aeromonas hydrophila Carrying blacphA7 Isolated from Two Solid Organ Transplant Patients.</title>
        <authorList>
            <person name="Hilt E."/>
            <person name="Fitzwater S.P."/>
            <person name="Ward K."/>
            <person name="De St Maurice A."/>
            <person name="Chandrasekaran S."/>
            <person name="Garner O.B."/>
            <person name="Yang S."/>
        </authorList>
    </citation>
    <scope>NUCLEOTIDE SEQUENCE</scope>
    <source>
        <strain evidence="1">B-1</strain>
    </source>
</reference>
<proteinExistence type="predicted"/>